<feature type="domain" description="Sfi1 spindle body" evidence="9">
    <location>
        <begin position="299"/>
        <end position="524"/>
    </location>
</feature>
<dbReference type="OrthoDB" id="342131at2759"/>
<evidence type="ECO:0000259" key="9">
    <source>
        <dbReference type="Pfam" id="PF08457"/>
    </source>
</evidence>
<feature type="transmembrane region" description="Helical" evidence="8">
    <location>
        <begin position="2605"/>
        <end position="2626"/>
    </location>
</feature>
<evidence type="ECO:0000256" key="1">
    <source>
        <dbReference type="ARBA" id="ARBA00004141"/>
    </source>
</evidence>
<protein>
    <submittedName>
        <fullName evidence="11">WD repeat protein</fullName>
    </submittedName>
</protein>
<feature type="compositionally biased region" description="Basic and acidic residues" evidence="7">
    <location>
        <begin position="862"/>
        <end position="871"/>
    </location>
</feature>
<keyword evidence="4 8" id="KW-0812">Transmembrane</keyword>
<dbReference type="Gene3D" id="2.130.10.10">
    <property type="entry name" value="YVTN repeat-like/Quinoprotein amine dehydrogenase"/>
    <property type="match status" value="1"/>
</dbReference>
<evidence type="ECO:0000256" key="2">
    <source>
        <dbReference type="ARBA" id="ARBA00008807"/>
    </source>
</evidence>
<feature type="region of interest" description="Disordered" evidence="7">
    <location>
        <begin position="2280"/>
        <end position="2299"/>
    </location>
</feature>
<dbReference type="Pfam" id="PF03169">
    <property type="entry name" value="OPT"/>
    <property type="match status" value="1"/>
</dbReference>
<keyword evidence="6 8" id="KW-0472">Membrane</keyword>
<comment type="subcellular location">
    <subcellularLocation>
        <location evidence="1">Membrane</location>
        <topology evidence="1">Multi-pass membrane protein</topology>
    </subcellularLocation>
</comment>
<gene>
    <name evidence="11" type="ORF">MAN_01363</name>
</gene>
<sequence length="2851" mass="319057">MGCMEPYYSNKDIAILHSVVSSAQDEFDRSPFPKPLPAAVLFKAYDDVLPTFGIDPDSDHHLSALVFRIGGEHGGSLLDKFEAILKRMGILLEFGENTTTSQHPSHSRSPSVTQDKQDTIELTNALELDASPGKDRNLSSDLVRPRSSTPGRRHLEQPKHVVVTQEAPALAHTTTIHSLHRLPNCEKYGGDAPPVITAKDLVNSSSTNSNGLKVANTSRIGLAPVKDHRPTIASIGAGHDHALNTTLPATFHEKPKDNLPFDNAQSPTSALLENGKTPEIHSRLDTNQSDLDTLENQFLGNRAARARQIFLASKVFNKWADETAVRLEREAIARRHMVRFRCFNSWTLAPDSRVPMVRHLKAVTAVQKLRRAVKCHEEQLNVASLLIYQSYIHKKAERFLGYWRTCVLARQAFKMSDRRIKNCVVGHWLNQATTDNRFASKVVGKSNYYKGSHLCAKWMRRAKSHVAQIDAARQISAASGAMAWLHEWRDQCEAKFRARTCQRLLATENSLRVFEVWNLRARAQAFRWKCEYFSILELMNMWSTAAKLDSLQETASKKYYTKRTTSMLISHMRSHSQDQRELSYLGRRARWYIQATRLVQIFDSTARYHKHQSRLVIRRYLMMRYTQVSSRRRQRSFYAALGRWHSHATQMLDLVRAGHDYQMKHDVGCKLAAATSWEQHRLQAETLLSLAVGYHKEHMLDKWRYEALTDERRQMEALGLWSTERQRQSLKDWTISALQRSGQAHSAITVRQRHNRENRNRALLSWRRLASPAKADLPELQSPAWNGPLHSSRRVMKSLSRPRPVFRQFEDGQDLMSPLKTPSRSTGLSLTATRTLPLRLMDPVEEVDGKSVGQNNMANLWNHDDPRRSRMADPGTISSTTPRAPMPKDTPWTTRYASASAGHRGHASSLGLVGARRIHENGDRFDEISFTGRVSKPLVSGQHKRTIGERNAIEANLSTTPLSRPQLAKPSNIFSSTSERVFDGCSCATTIVLGLMIAVLPGQPPPRLQGVTTGFWDGRHQNVYISGSAFTILDGVHRILQTVYDDDNEQHLDAIAIDESSGKIATCTAEQVRIYRPLILQDDNRKWAQQSCFDIPQAISKATCALSWGGSEELLVASNSLYLFTTASFPVNIWQKVLPNPAKSAIISHDSAYIASIGQHDCLTKVWRRLVYGADEVRFDVTYLRHPDIVVSIRWRRPHHPDQSADNVLYTICLDNSIRVWIPTEATEGRHWQLLGRVDMNESAIEMPVRSNPPLIFIVDGSEFTTAVEKAVKDRRADDRSTDDAALDPLLTVVNKNPEMCVSIDKLGNMSVWALENVGNNKPEQFKAFSVAKFKLPHFEPMDEFLNGQEGGGHTEVQNYCDRSSGRLYIVLHSFDGKIGIFSGNVADLLDPKKNDRHLNLQTVWTGHTAPVKKIVRNFSGHAVVSRTTSGECILWNHSALDGEREDQTLIRRSVIPENGNIHRICVLRKGRFVVLLYHKAIVVWDCRNGSASRLAECSFETQETPLCLIVLPRPRNTQYMLAYIATITSSGHGIAWEIKLPQYLSNDTTIGNVVGLSEFCRFELATADELKYVLPVDPAGAAPSMSGFLDIFARDVAISYTRSGRVNFWAARVNLASRAVDWLSTSCTETGLLDPALASGSMLKKAALVNLTRSQLTIWDIGDSRLEYDMDYEAHHSIQDLDWTSTPDAQAILAVGFQHRVILLSQMRFDYLNKGPAWAPIHEIDIRDLTAHPIGDSTWLADGHLVVGAGNQLFVYDRRIDTGDSSITPISHLNRDDRRDLFEVVQRFNGPIPIFHPQFLSQCILSGKGAVVRRILLALYKTLRYLIPGDTMDDYLGLPLSEFYTENTSPISSWGKTKESSFFDGNDCGEDDIFSAEMAAYINDKLTKIRIPQLTGHEQIQLADIIECVAVVESHRRSMDENGARFMLFFRQHALRKGRMNDMHLSWREINWAFHSGSQDMLLDFVSRQNHGAMLWEQARECGVFMWLSDLTTLRDHFEGLARNEYTKSELKDPVNCSLFYLALRKKTVLQGLWRVASWNKEQVATQKLLANNFDDPKSRRTALKNAYALLSKRRFHYAAAFFLLADRLEDAVEVCLRQIKDLQLAIAICRVYEGDSGPVLRKLIQDEVLPLAAQEGNHWLASWGFWMLGRKDMAVRALIMPVFALLETPCSPDIKSRLFLTDDPALVVLYSQLRQRTLQTLQGASKITPKVEWEFVLHSAKLYDRMGCDLLGLDLVRNWEFQQPIATGFGGEINPLKLLRRRSSLVVDDLSATRRSLGLDRTRDNTSHGPPKSSPGFSTAVLISVLHGKLSQSSKPENLDSAARGGFASLVPRTAIQDLAVPNTITDNGAENDIETQADPPPDWASNMGLLLICFLISGFFTILTYFLPIMRNLPIFGTVAANAWLWTLNPSLAYVGQGVIMGTETTLHMTLGAIVGWGILSPLAKFKGWAPGPVDDWEHGSKGWIVWVSLAIMLVDAVVSLGYVGCRSIPSFPGIRFIENFSKRLRKAREHIFGDSPLQYTLLQNQDEDFQPHTPDTANDTMEASRDGNDDVDRNDDGDGDDDDDAPADQRIGGRLVVIGLITSIILCIGTTHFVFGDLVPLYATVIAVFIALLLSIMGVRALGETDLNPVSGISKLAQLFFALIIPQSNKSSVLINLVAGAVSEAGALQAGDLMQDLKTGHLLGAAPNAQFWGQVIGATAGAILSAFIYRIYTSVYAIPGDPFQVPTAYVWIFTARLVTGQGLPYMAKEWALGAGIVFAVTTLIRTAGVDKWWRPYVPGGIAVAVGIYNVPSFTLARAVGGIICWYWTRILGRSNAQLIILASGFILGEGFLSIANLILQGLKVPHL</sequence>
<keyword evidence="5 8" id="KW-1133">Transmembrane helix</keyword>
<dbReference type="Pfam" id="PF12234">
    <property type="entry name" value="Rav1p_C"/>
    <property type="match status" value="1"/>
</dbReference>
<feature type="region of interest" description="Disordered" evidence="7">
    <location>
        <begin position="2532"/>
        <end position="2571"/>
    </location>
</feature>
<feature type="transmembrane region" description="Helical" evidence="8">
    <location>
        <begin position="2366"/>
        <end position="2390"/>
    </location>
</feature>
<feature type="non-terminal residue" evidence="11">
    <location>
        <position position="1"/>
    </location>
</feature>
<feature type="transmembrane region" description="Helical" evidence="8">
    <location>
        <begin position="2695"/>
        <end position="2716"/>
    </location>
</feature>
<evidence type="ECO:0000256" key="4">
    <source>
        <dbReference type="ARBA" id="ARBA00022692"/>
    </source>
</evidence>
<dbReference type="HOGENOM" id="CLU_000310_1_0_1"/>
<evidence type="ECO:0000256" key="7">
    <source>
        <dbReference type="SAM" id="MobiDB-lite"/>
    </source>
</evidence>
<feature type="compositionally biased region" description="Basic and acidic residues" evidence="7">
    <location>
        <begin position="2546"/>
        <end position="2560"/>
    </location>
</feature>
<dbReference type="VEuPathDB" id="FungiDB:MAN_01363"/>
<feature type="compositionally biased region" description="Acidic residues" evidence="7">
    <location>
        <begin position="2561"/>
        <end position="2570"/>
    </location>
</feature>
<evidence type="ECO:0000256" key="6">
    <source>
        <dbReference type="ARBA" id="ARBA00023136"/>
    </source>
</evidence>
<dbReference type="InterPro" id="IPR015943">
    <property type="entry name" value="WD40/YVTN_repeat-like_dom_sf"/>
</dbReference>
<dbReference type="InterPro" id="IPR022033">
    <property type="entry name" value="Rav1p_C"/>
</dbReference>
<name>A0A0B4GUU6_METAF</name>
<dbReference type="GO" id="GO:0007035">
    <property type="term" value="P:vacuolar acidification"/>
    <property type="evidence" value="ECO:0007669"/>
    <property type="project" value="TreeGrafter"/>
</dbReference>
<reference evidence="11 12" key="1">
    <citation type="journal article" date="2014" name="Proc. Natl. Acad. Sci. U.S.A.">
        <title>Trajectory and genomic determinants of fungal-pathogen speciation and host adaptation.</title>
        <authorList>
            <person name="Hu X."/>
            <person name="Xiao G."/>
            <person name="Zheng P."/>
            <person name="Shang Y."/>
            <person name="Su Y."/>
            <person name="Zhang X."/>
            <person name="Liu X."/>
            <person name="Zhan S."/>
            <person name="St Leger R.J."/>
            <person name="Wang C."/>
        </authorList>
    </citation>
    <scope>NUCLEOTIDE SEQUENCE [LARGE SCALE GENOMIC DNA]</scope>
    <source>
        <strain evidence="11 12">ARSEF 549</strain>
    </source>
</reference>
<dbReference type="NCBIfam" id="TIGR00728">
    <property type="entry name" value="OPT_sfam"/>
    <property type="match status" value="1"/>
</dbReference>
<feature type="transmembrane region" description="Helical" evidence="8">
    <location>
        <begin position="2579"/>
        <end position="2599"/>
    </location>
</feature>
<dbReference type="EMBL" id="AZNF01000001">
    <property type="protein sequence ID" value="KID71764.1"/>
    <property type="molecule type" value="Genomic_DNA"/>
</dbReference>
<evidence type="ECO:0000256" key="5">
    <source>
        <dbReference type="ARBA" id="ARBA00022989"/>
    </source>
</evidence>
<comment type="caution">
    <text evidence="11">The sequence shown here is derived from an EMBL/GenBank/DDBJ whole genome shotgun (WGS) entry which is preliminary data.</text>
</comment>
<dbReference type="GO" id="GO:0043291">
    <property type="term" value="C:RAVE complex"/>
    <property type="evidence" value="ECO:0007669"/>
    <property type="project" value="TreeGrafter"/>
</dbReference>
<evidence type="ECO:0000313" key="12">
    <source>
        <dbReference type="Proteomes" id="UP000031186"/>
    </source>
</evidence>
<feature type="transmembrane region" description="Helical" evidence="8">
    <location>
        <begin position="2822"/>
        <end position="2843"/>
    </location>
</feature>
<dbReference type="PANTHER" id="PTHR13950">
    <property type="entry name" value="RABCONNECTIN-RELATED"/>
    <property type="match status" value="1"/>
</dbReference>
<evidence type="ECO:0000256" key="8">
    <source>
        <dbReference type="SAM" id="Phobius"/>
    </source>
</evidence>
<feature type="domain" description="RAVE complex protein Rav1 C-terminal" evidence="10">
    <location>
        <begin position="1605"/>
        <end position="2237"/>
    </location>
</feature>
<dbReference type="Pfam" id="PF08457">
    <property type="entry name" value="Sfi1"/>
    <property type="match status" value="1"/>
</dbReference>
<comment type="similarity">
    <text evidence="2">Belongs to the oligopeptide OPT transporter family.</text>
</comment>
<feature type="region of interest" description="Disordered" evidence="7">
    <location>
        <begin position="125"/>
        <end position="159"/>
    </location>
</feature>
<dbReference type="PANTHER" id="PTHR13950:SF9">
    <property type="entry name" value="RABCONNECTIN-3A"/>
    <property type="match status" value="1"/>
</dbReference>
<feature type="transmembrane region" description="Helical" evidence="8">
    <location>
        <begin position="2467"/>
        <end position="2489"/>
    </location>
</feature>
<dbReference type="GO" id="GO:0035673">
    <property type="term" value="F:oligopeptide transmembrane transporter activity"/>
    <property type="evidence" value="ECO:0007669"/>
    <property type="project" value="InterPro"/>
</dbReference>
<evidence type="ECO:0000256" key="3">
    <source>
        <dbReference type="ARBA" id="ARBA00022448"/>
    </source>
</evidence>
<dbReference type="Proteomes" id="UP000031186">
    <property type="component" value="Unassembled WGS sequence"/>
</dbReference>
<dbReference type="InterPro" id="IPR036322">
    <property type="entry name" value="WD40_repeat_dom_sf"/>
</dbReference>
<proteinExistence type="inferred from homology"/>
<dbReference type="InterPro" id="IPR052208">
    <property type="entry name" value="DmX-like/RAVE_component"/>
</dbReference>
<dbReference type="SUPFAM" id="SSF50978">
    <property type="entry name" value="WD40 repeat-like"/>
    <property type="match status" value="1"/>
</dbReference>
<dbReference type="GO" id="GO:0016020">
    <property type="term" value="C:membrane"/>
    <property type="evidence" value="ECO:0007669"/>
    <property type="project" value="UniProtKB-SubCell"/>
</dbReference>
<dbReference type="InterPro" id="IPR004813">
    <property type="entry name" value="OPT"/>
</dbReference>
<accession>A0A0B4GUU6</accession>
<feature type="transmembrane region" description="Helical" evidence="8">
    <location>
        <begin position="2785"/>
        <end position="2810"/>
    </location>
</feature>
<feature type="region of interest" description="Disordered" evidence="7">
    <location>
        <begin position="855"/>
        <end position="890"/>
    </location>
</feature>
<dbReference type="InterPro" id="IPR013665">
    <property type="entry name" value="Sfi1_dom"/>
</dbReference>
<evidence type="ECO:0000313" key="11">
    <source>
        <dbReference type="EMBL" id="KID71764.1"/>
    </source>
</evidence>
<keyword evidence="3" id="KW-0813">Transport</keyword>
<keyword evidence="12" id="KW-1185">Reference proteome</keyword>
<evidence type="ECO:0000259" key="10">
    <source>
        <dbReference type="Pfam" id="PF12234"/>
    </source>
</evidence>
<organism evidence="11 12">
    <name type="scientific">Metarhizium anisopliae (strain ARSEF 549)</name>
    <dbReference type="NCBI Taxonomy" id="3151832"/>
    <lineage>
        <taxon>Eukaryota</taxon>
        <taxon>Fungi</taxon>
        <taxon>Dikarya</taxon>
        <taxon>Ascomycota</taxon>
        <taxon>Pezizomycotina</taxon>
        <taxon>Sordariomycetes</taxon>
        <taxon>Hypocreomycetidae</taxon>
        <taxon>Hypocreales</taxon>
        <taxon>Clavicipitaceae</taxon>
        <taxon>Metarhizium</taxon>
    </lineage>
</organism>
<feature type="transmembrane region" description="Helical" evidence="8">
    <location>
        <begin position="2754"/>
        <end position="2773"/>
    </location>
</feature>
<feature type="transmembrane region" description="Helical" evidence="8">
    <location>
        <begin position="2429"/>
        <end position="2447"/>
    </location>
</feature>